<feature type="compositionally biased region" description="Acidic residues" evidence="1">
    <location>
        <begin position="100"/>
        <end position="109"/>
    </location>
</feature>
<gene>
    <name evidence="2" type="ORF">CHYS00102_LOCUS24671</name>
</gene>
<protein>
    <recommendedName>
        <fullName evidence="3">Vps72/YL1 C-terminal domain-containing protein</fullName>
    </recommendedName>
</protein>
<feature type="compositionally biased region" description="Basic and acidic residues" evidence="1">
    <location>
        <begin position="110"/>
        <end position="120"/>
    </location>
</feature>
<feature type="compositionally biased region" description="Low complexity" evidence="1">
    <location>
        <begin position="20"/>
        <end position="38"/>
    </location>
</feature>
<accession>A0A7S1BUY0</accession>
<name>A0A7S1BUY0_9STRA</name>
<feature type="compositionally biased region" description="Basic residues" evidence="1">
    <location>
        <begin position="56"/>
        <end position="67"/>
    </location>
</feature>
<organism evidence="2">
    <name type="scientific">Corethron hystrix</name>
    <dbReference type="NCBI Taxonomy" id="216773"/>
    <lineage>
        <taxon>Eukaryota</taxon>
        <taxon>Sar</taxon>
        <taxon>Stramenopiles</taxon>
        <taxon>Ochrophyta</taxon>
        <taxon>Bacillariophyta</taxon>
        <taxon>Coscinodiscophyceae</taxon>
        <taxon>Corethrophycidae</taxon>
        <taxon>Corethrales</taxon>
        <taxon>Corethraceae</taxon>
        <taxon>Corethron</taxon>
    </lineage>
</organism>
<dbReference type="AlphaFoldDB" id="A0A7S1BUY0"/>
<feature type="region of interest" description="Disordered" evidence="1">
    <location>
        <begin position="20"/>
        <end position="147"/>
    </location>
</feature>
<sequence>MTGVNSKARQAWNLMMRSTAAASGAGLSSSATSSAVAVTKKRGQATAGPSSETGAARKKKRSDRARKKVDTDDSEEGRNYRDACRVDMLEDVVVSGSGGGDDDDEYDEFFGEKEENEKKTGTGRGSRRGKASSAASNANGSGSDRKYLRPRSLASLLIEESSSRAPDDTGENVSSVLAGYLTAEARVNPTSKHNEKGGRTDMDPICPVTGLMAIYRDTKVGGDGVHRIGYATLEALEHMRERLPPWCNPPGGGAYYEAVESLRDDLGLESVIDSKVHNIS</sequence>
<feature type="compositionally biased region" description="Low complexity" evidence="1">
    <location>
        <begin position="131"/>
        <end position="142"/>
    </location>
</feature>
<proteinExistence type="predicted"/>
<evidence type="ECO:0000256" key="1">
    <source>
        <dbReference type="SAM" id="MobiDB-lite"/>
    </source>
</evidence>
<evidence type="ECO:0000313" key="2">
    <source>
        <dbReference type="EMBL" id="CAD8897457.1"/>
    </source>
</evidence>
<evidence type="ECO:0008006" key="3">
    <source>
        <dbReference type="Google" id="ProtNLM"/>
    </source>
</evidence>
<feature type="compositionally biased region" description="Basic and acidic residues" evidence="1">
    <location>
        <begin position="68"/>
        <end position="88"/>
    </location>
</feature>
<dbReference type="EMBL" id="HBFR01033788">
    <property type="protein sequence ID" value="CAD8897457.1"/>
    <property type="molecule type" value="Transcribed_RNA"/>
</dbReference>
<reference evidence="2" key="1">
    <citation type="submission" date="2021-01" db="EMBL/GenBank/DDBJ databases">
        <authorList>
            <person name="Corre E."/>
            <person name="Pelletier E."/>
            <person name="Niang G."/>
            <person name="Scheremetjew M."/>
            <person name="Finn R."/>
            <person name="Kale V."/>
            <person name="Holt S."/>
            <person name="Cochrane G."/>
            <person name="Meng A."/>
            <person name="Brown T."/>
            <person name="Cohen L."/>
        </authorList>
    </citation>
    <scope>NUCLEOTIDE SEQUENCE</scope>
    <source>
        <strain evidence="2">308</strain>
    </source>
</reference>